<dbReference type="CDD" id="cd06533">
    <property type="entry name" value="Glyco_transf_WecG_TagA"/>
    <property type="match status" value="1"/>
</dbReference>
<organism evidence="3 4">
    <name type="scientific">Psychracetigena formicireducens</name>
    <dbReference type="NCBI Taxonomy" id="2986056"/>
    <lineage>
        <taxon>Bacteria</taxon>
        <taxon>Bacillati</taxon>
        <taxon>Candidatus Lithacetigenota</taxon>
        <taxon>Candidatus Psychracetigena</taxon>
    </lineage>
</organism>
<sequence>MRTYLWDVPVDLFSKEEALELASSVLSENIFKQVVTLNLEMLALALKDKEFLKILNQTFLIIPDGKWITLLLRIGKQVNTEHIPGITFVEELLSRNEKVKIFLLGARQEVIEKAVHNLTQVKKSTIIGYHHGYFNDDLKIANTISQLSPDILIVGMGSPRQEKFIFHHRDLFSFLTVGVGGSLDIWGGFVKRAPVIYRQWGLEWLYRLVREPKRYSRILVTLFTLLKTVCFKGKP</sequence>
<proteinExistence type="predicted"/>
<name>A0A9E2F699_PSYF1</name>
<reference evidence="3 4" key="1">
    <citation type="journal article" date="2021" name="bioRxiv">
        <title>Unique metabolic strategies in Hadean analogues reveal hints for primordial physiology.</title>
        <authorList>
            <person name="Nobu M.K."/>
            <person name="Nakai R."/>
            <person name="Tamazawa S."/>
            <person name="Mori H."/>
            <person name="Toyoda A."/>
            <person name="Ijiri A."/>
            <person name="Suzuki S."/>
            <person name="Kurokawa K."/>
            <person name="Kamagata Y."/>
            <person name="Tamaki H."/>
        </authorList>
    </citation>
    <scope>NUCLEOTIDE SEQUENCE [LARGE SCALE GENOMIC DNA]</scope>
    <source>
        <strain evidence="3">BS525</strain>
    </source>
</reference>
<dbReference type="GO" id="GO:0047244">
    <property type="term" value="F:N-acetylglucosaminyldiphosphoundecaprenol N-acetyl-beta-D-mannosaminyltransferase activity"/>
    <property type="evidence" value="ECO:0007669"/>
    <property type="project" value="UniProtKB-EC"/>
</dbReference>
<keyword evidence="1 3" id="KW-0328">Glycosyltransferase</keyword>
<evidence type="ECO:0000256" key="1">
    <source>
        <dbReference type="ARBA" id="ARBA00022676"/>
    </source>
</evidence>
<dbReference type="Proteomes" id="UP000811545">
    <property type="component" value="Unassembled WGS sequence"/>
</dbReference>
<keyword evidence="2 3" id="KW-0808">Transferase</keyword>
<dbReference type="EC" id="2.4.1.187" evidence="3"/>
<dbReference type="Pfam" id="PF03808">
    <property type="entry name" value="Glyco_tran_WecG"/>
    <property type="match status" value="1"/>
</dbReference>
<dbReference type="InterPro" id="IPR004629">
    <property type="entry name" value="WecG_TagA_CpsF"/>
</dbReference>
<evidence type="ECO:0000313" key="4">
    <source>
        <dbReference type="Proteomes" id="UP000811545"/>
    </source>
</evidence>
<evidence type="ECO:0000313" key="3">
    <source>
        <dbReference type="EMBL" id="MBT9144373.1"/>
    </source>
</evidence>
<dbReference type="AlphaFoldDB" id="A0A9E2F699"/>
<dbReference type="EMBL" id="QLTW01000006">
    <property type="protein sequence ID" value="MBT9144373.1"/>
    <property type="molecule type" value="Genomic_DNA"/>
</dbReference>
<gene>
    <name evidence="3" type="primary">tagA</name>
    <name evidence="3" type="ORF">DDT42_00212</name>
</gene>
<dbReference type="PANTHER" id="PTHR34136:SF1">
    <property type="entry name" value="UDP-N-ACETYL-D-MANNOSAMINURONIC ACID TRANSFERASE"/>
    <property type="match status" value="1"/>
</dbReference>
<accession>A0A9E2F699</accession>
<dbReference type="PANTHER" id="PTHR34136">
    <property type="match status" value="1"/>
</dbReference>
<evidence type="ECO:0000256" key="2">
    <source>
        <dbReference type="ARBA" id="ARBA00022679"/>
    </source>
</evidence>
<protein>
    <submittedName>
        <fullName evidence="3">N-acetylglucosaminyldiphosphoundecaprenol N-acetyl-beta-D-mannosaminyltransferase</fullName>
        <ecNumber evidence="3">2.4.1.187</ecNumber>
    </submittedName>
</protein>
<dbReference type="NCBIfam" id="TIGR00696">
    <property type="entry name" value="wecG_tagA_cpsF"/>
    <property type="match status" value="1"/>
</dbReference>
<comment type="caution">
    <text evidence="3">The sequence shown here is derived from an EMBL/GenBank/DDBJ whole genome shotgun (WGS) entry which is preliminary data.</text>
</comment>